<proteinExistence type="predicted"/>
<evidence type="ECO:0000256" key="1">
    <source>
        <dbReference type="SAM" id="Phobius"/>
    </source>
</evidence>
<reference evidence="2" key="1">
    <citation type="submission" date="2017-12" db="EMBL/GenBank/DDBJ databases">
        <authorList>
            <consortium name="SysMetEx"/>
        </authorList>
    </citation>
    <scope>NUCLEOTIDE SEQUENCE</scope>
    <source>
        <strain evidence="2">Pb_238</strain>
    </source>
</reference>
<gene>
    <name evidence="2" type="ORF">LFTS_02041</name>
</gene>
<feature type="transmembrane region" description="Helical" evidence="1">
    <location>
        <begin position="79"/>
        <end position="96"/>
    </location>
</feature>
<evidence type="ECO:0000313" key="2">
    <source>
        <dbReference type="EMBL" id="SOU93391.1"/>
    </source>
</evidence>
<keyword evidence="1" id="KW-0812">Transmembrane</keyword>
<keyword evidence="1" id="KW-0472">Membrane</keyword>
<dbReference type="EMBL" id="LT966316">
    <property type="protein sequence ID" value="SOU93391.1"/>
    <property type="molecule type" value="Genomic_DNA"/>
</dbReference>
<name>A0A2I2MI91_9BACT</name>
<keyword evidence="1" id="KW-1133">Transmembrane helix</keyword>
<organism evidence="2">
    <name type="scientific">Leptospirillum ferriphilum</name>
    <dbReference type="NCBI Taxonomy" id="178606"/>
    <lineage>
        <taxon>Bacteria</taxon>
        <taxon>Pseudomonadati</taxon>
        <taxon>Nitrospirota</taxon>
        <taxon>Nitrospiria</taxon>
        <taxon>Nitrospirales</taxon>
        <taxon>Nitrospiraceae</taxon>
        <taxon>Leptospirillum</taxon>
    </lineage>
</organism>
<accession>A0A2I2MI91</accession>
<sequence precursor="true">MRCLPALMVGAVIFAVLLGSFQSCIAEKIFPQFVTHSVSLTQSHVILQEESDCSHPQLDVRGILSALTLGTNLAPKKDAPLPYSLILLALLLSVAMKRRIFLPALPESRFIHRNPVLFKLSKVRLLI</sequence>
<dbReference type="PROSITE" id="PS51257">
    <property type="entry name" value="PROKAR_LIPOPROTEIN"/>
    <property type="match status" value="1"/>
</dbReference>
<dbReference type="AlphaFoldDB" id="A0A2I2MI91"/>
<protein>
    <submittedName>
        <fullName evidence="2">Uncharacterized protein</fullName>
    </submittedName>
</protein>